<evidence type="ECO:0000313" key="3">
    <source>
        <dbReference type="EMBL" id="DAF49305.1"/>
    </source>
</evidence>
<dbReference type="Pfam" id="PF13884">
    <property type="entry name" value="Peptidase_S74"/>
    <property type="match status" value="1"/>
</dbReference>
<feature type="coiled-coil region" evidence="1">
    <location>
        <begin position="2086"/>
        <end position="2127"/>
    </location>
</feature>
<evidence type="ECO:0000259" key="2">
    <source>
        <dbReference type="Pfam" id="PF13884"/>
    </source>
</evidence>
<dbReference type="EMBL" id="BK032579">
    <property type="protein sequence ID" value="DAF49305.1"/>
    <property type="molecule type" value="Genomic_DNA"/>
</dbReference>
<protein>
    <submittedName>
        <fullName evidence="3">Endo-N-acetylneuraminidase</fullName>
    </submittedName>
</protein>
<reference evidence="3" key="1">
    <citation type="journal article" date="2021" name="Proc. Natl. Acad. Sci. U.S.A.">
        <title>A Catalog of Tens of Thousands of Viruses from Human Metagenomes Reveals Hidden Associations with Chronic Diseases.</title>
        <authorList>
            <person name="Tisza M.J."/>
            <person name="Buck C.B."/>
        </authorList>
    </citation>
    <scope>NUCLEOTIDE SEQUENCE</scope>
    <source>
        <strain evidence="3">CtX0L1</strain>
    </source>
</reference>
<organism evidence="3">
    <name type="scientific">virus sp. ctX0L1</name>
    <dbReference type="NCBI Taxonomy" id="2827992"/>
    <lineage>
        <taxon>Viruses</taxon>
    </lineage>
</organism>
<accession>A0A8S5SEB5</accession>
<proteinExistence type="predicted"/>
<dbReference type="InterPro" id="IPR030392">
    <property type="entry name" value="S74_ICA"/>
</dbReference>
<evidence type="ECO:0000256" key="1">
    <source>
        <dbReference type="SAM" id="Coils"/>
    </source>
</evidence>
<keyword evidence="1" id="KW-0175">Coiled coil</keyword>
<dbReference type="Gene3D" id="2.60.120.260">
    <property type="entry name" value="Galactose-binding domain-like"/>
    <property type="match status" value="1"/>
</dbReference>
<name>A0A8S5SEB5_9VIRU</name>
<sequence length="2129" mass="234776">MRMIHNYDIYGNTESAIIYLAKPGKRFFCALGGIDTSTVSVTLRTNNTAELTFTVDKYVDGVESQGYEELDEMMELYCDGIWYKIMDPPTETNDGMQCTKDITAESYEISLTQYKLKNFKINMGEEDSYEMMYQKNHDINKFYQIKFYNPENEDLSFLHIVLKHADVPGWKIGYVDNITLDDDKVLLPNEICNFDVDDQNVYAFFTQTAAPAYKCVFEFDTENLLINVYKPDSLGKDTNVVLGFRNIQDSVTISRDDSLVTQFYVDGLDDYNIDLANFGNSVITDCSHFCREPYMNAVLQEKYTAWQKYIESRRDEYCNLSREYNKNLDILAELMNRVPIDTAQTNWFGQKVEDLKDAYDSNMAIIKGIESIHVDEEGNFDLEDLKNSFDWPMYESIMNYTLPSIVAALQAQDETIEGFGKGNIISCVNPVVLGQDWYMVGSGTSSFQTVQINDAPAYGITRGVKVTGTDGGIYQHNISIEPSQRYTLSCFVKGSGTFYLGYNNTGEDRKNISYNITSSWIRVYTSFNLTSHLIDVAFTGSSDFIVCGMQLEMGDAPSQFGYFTQSETIMKAYETDWKLYGIAELKTKIAIYDSCIKELKKNGYADGYNPLSGYEEAYFTQMHQKYLDYLNLKDQAETALKERQAEYDTAKKPEIQEKRNQIAKDVLMENFGKVQEKYPAFTDKETYIIKSLYNQATYSNENIIITTLDSTVDAVDKAITLYKDAVEELYVESHPQYTYTDEIGNIYALPEFREYHDQLAVNDFVRLGLSDTRYVKLRVVEIRYNPCDMDETMEVTFSNMVQYKSKLTNDNEFLTNALNQTSDRTGGRVNSINKSSTSDYVITSEAIKQIFSNPLFNSMLGGTTTGGSGSGGTGSGGTITADTIIAELVKAKEGVFDKLTVDTAFMKYLDVKLISADKITTRILEAEQANIEKLSAKIIESNQINADMINVKNLLAGHAGVGELHTIHLTVENAEIDQAVITNLIAKKIAVGDLMAQNALANQIVLISKDNKPTIAFQESTQQFYDSKGNVRVQIGMDGKGDFNFIVKNGDRAALFDENGITQTGIPDNTILGDMINNATITKDKLGFQIIEPNEQGGIDITNIYDGKGNQWWGIEKTTITDDYTKQIKNVTDTLTGQIETKVSNTQYLKDQESIRTDFSDIKQDVSGITSTVSSMQTDLSEAQEKIKANTSSITQNADKISFMVTGDKESEFTVTDKFIQMISDHISIDASTIDINGIITAMNTHTGPGKTKIDGGIIETNTITADSIKVDAIRSKIFEDDLTSNYSLKGIWFDLSENGAIKGKNFAVDSNGNAYIRGDSTVEGTIIANKGYIGGIGGFHIEAGKLYSGMDSFPGQPTSVSKDKNVYIGTDGIALGSGNFRVDSNGKLYANSGTFSGTIYADGGTIGGWNISANSLSNRDGSISLNPDGLKLGNQLNVDNQGNATFGGKLSAATGSFSGELIAATGSFSGELKAATGTFSGDLKAATGSFKGELSGATGSFTGSVIATSITAKQSYSIYYNDVGTGEPTDSVQVITAFDWGTNTTQIGFGLIDSSLDSSKMHGMLLIKEQGTRVLTLIADDINTNGWLNVNKLNITDSLGQYKGVPYKSIMWKPTDTFDFNGYNHHHTILPYKNGNFAVGMESTTTGMLSISLLPYLLSTEADAYGNITVSKTKDTTSQISIGATANPYACIYVDAIYLTGDKKTYTSLANLGDGGTTNYNGLTNKPKINNVELASGNNTLSDLGIAARSHSHSKLNNSSPVDYKGFGHCHTVIMNSNHNMWIAINNDGTPALTPYKLKTSTNYTDVDTYSLEKGGTCNLGSTDAPWNAVYAKNYYDEYGKKISTGGGSISLKIDGATRSSGFTNYNLATQDWVTGKGYLTQHQSLYGYATTSWVSNNFAPKGSGGGTTYYGGTGITISGNTISVDSTASSTHTHDSISNGSKTITVSSGLMCGSTSGCSIGLKTEPWKNGWFTGTVTYGSLERFSDKNVKHDICIYNHRIEQAYMNFQGVSYRYNYYDGYDLGDNIHYGFIAQQIKESLIKNGISSEDSSLVHCTTYDKPNSKGLLKEYSLSYDEFISLNTHMTQKAHRRIDSLESENQSLKNEILMLQGQLSLITQRLQKMEEKLC</sequence>
<feature type="domain" description="Peptidase S74" evidence="2">
    <location>
        <begin position="1987"/>
        <end position="2044"/>
    </location>
</feature>